<evidence type="ECO:0000256" key="7">
    <source>
        <dbReference type="PIRSR" id="PIRSR630616-2"/>
    </source>
</evidence>
<dbReference type="SUPFAM" id="SSF56112">
    <property type="entry name" value="Protein kinase-like (PK-like)"/>
    <property type="match status" value="1"/>
</dbReference>
<evidence type="ECO:0000256" key="3">
    <source>
        <dbReference type="ARBA" id="ARBA00022741"/>
    </source>
</evidence>
<evidence type="ECO:0000256" key="4">
    <source>
        <dbReference type="ARBA" id="ARBA00022777"/>
    </source>
</evidence>
<dbReference type="GO" id="GO:0004674">
    <property type="term" value="F:protein serine/threonine kinase activity"/>
    <property type="evidence" value="ECO:0007669"/>
    <property type="project" value="UniProtKB-KW"/>
</dbReference>
<dbReference type="Gene3D" id="1.10.510.10">
    <property type="entry name" value="Transferase(Phosphotransferase) domain 1"/>
    <property type="match status" value="1"/>
</dbReference>
<comment type="caution">
    <text evidence="12">The sequence shown here is derived from an EMBL/GenBank/DDBJ whole genome shotgun (WGS) entry which is preliminary data.</text>
</comment>
<protein>
    <submittedName>
        <fullName evidence="12">CAMK family protein kinase</fullName>
    </submittedName>
</protein>
<evidence type="ECO:0000313" key="12">
    <source>
        <dbReference type="EMBL" id="OHT13933.1"/>
    </source>
</evidence>
<feature type="binding site" evidence="7">
    <location>
        <position position="156"/>
    </location>
    <ligand>
        <name>ATP</name>
        <dbReference type="ChEBI" id="CHEBI:30616"/>
    </ligand>
</feature>
<proteinExistence type="predicted"/>
<keyword evidence="13" id="KW-1185">Reference proteome</keyword>
<feature type="compositionally biased region" description="Basic and acidic residues" evidence="10">
    <location>
        <begin position="369"/>
        <end position="378"/>
    </location>
</feature>
<evidence type="ECO:0000259" key="11">
    <source>
        <dbReference type="PROSITE" id="PS50011"/>
    </source>
</evidence>
<keyword evidence="2" id="KW-0808">Transferase</keyword>
<dbReference type="VEuPathDB" id="TrichDB:TRFO_15834"/>
<evidence type="ECO:0000256" key="1">
    <source>
        <dbReference type="ARBA" id="ARBA00022527"/>
    </source>
</evidence>
<dbReference type="InterPro" id="IPR000719">
    <property type="entry name" value="Prot_kinase_dom"/>
</dbReference>
<feature type="region of interest" description="Disordered" evidence="10">
    <location>
        <begin position="456"/>
        <end position="487"/>
    </location>
</feature>
<feature type="region of interest" description="Disordered" evidence="10">
    <location>
        <begin position="366"/>
        <end position="431"/>
    </location>
</feature>
<dbReference type="PANTHER" id="PTHR24350">
    <property type="entry name" value="SERINE/THREONINE-PROTEIN KINASE IAL-RELATED"/>
    <property type="match status" value="1"/>
</dbReference>
<evidence type="ECO:0000256" key="5">
    <source>
        <dbReference type="ARBA" id="ARBA00022840"/>
    </source>
</evidence>
<sequence>MTREYLGNIIDGFEFLEKIGHGSYSDVFLVQHTKTKLYCAAKVMCLTGMEQYELQGIYREFMIYASVDHLYISSLYHYSYDAESNVLILYLQCAPKGTLLSYVNKYGGLPESEARRLFFQIFSAIRHLHNFVYAAHRDLKLENILLDNNNNAKVTDFGLAGNNYNYKMKTFVGTPGYQAPEVVATGEYTEKCDVWSLGVCLYSMITGRLPFSIQNSNYVKLVQEASYITFPPNFSQPLRDLLTAMWAINPNDRPTLKNLQSMQWMRGILPLPTNIAPCPLKFPSDVKPGNFADLKRKKTKADSTILNKCLEYGINKEKLEDDLMNGEFNEDTTIYFLIKTPLIKRPSFPKKLNSYKSLLDQNEQVNNKEQVKSKEHQQSDTSSQSPSLPPCPPQKVSQQSTPKLPCLVEMNELPVNQHTRRKKVLNDSPSMPTMYTLKGSFQLSRICGPAPVVKPTRKSDGFGSSLTPQSRKIGESFGTLGPKPTRRKSKVCTNIVRKSNPVF</sequence>
<feature type="cross-link" description="Glycyl lysine isopeptide (Lys-Gly) (interchain with G-Cter in SUMO2)" evidence="8">
    <location>
        <position position="140"/>
    </location>
</feature>
<dbReference type="EMBL" id="MLAK01000451">
    <property type="protein sequence ID" value="OHT13933.1"/>
    <property type="molecule type" value="Genomic_DNA"/>
</dbReference>
<gene>
    <name evidence="12" type="ORF">TRFO_15834</name>
</gene>
<organism evidence="12 13">
    <name type="scientific">Tritrichomonas foetus</name>
    <dbReference type="NCBI Taxonomy" id="1144522"/>
    <lineage>
        <taxon>Eukaryota</taxon>
        <taxon>Metamonada</taxon>
        <taxon>Parabasalia</taxon>
        <taxon>Tritrichomonadida</taxon>
        <taxon>Tritrichomonadidae</taxon>
        <taxon>Tritrichomonas</taxon>
    </lineage>
</organism>
<dbReference type="InterPro" id="IPR011009">
    <property type="entry name" value="Kinase-like_dom_sf"/>
</dbReference>
<dbReference type="RefSeq" id="XP_068367069.1">
    <property type="nucleotide sequence ID" value="XM_068498612.1"/>
</dbReference>
<feature type="binding site" evidence="7 9">
    <location>
        <position position="42"/>
    </location>
    <ligand>
        <name>ATP</name>
        <dbReference type="ChEBI" id="CHEBI:30616"/>
    </ligand>
</feature>
<dbReference type="SMART" id="SM00220">
    <property type="entry name" value="S_TKc"/>
    <property type="match status" value="1"/>
</dbReference>
<dbReference type="Proteomes" id="UP000179807">
    <property type="component" value="Unassembled WGS sequence"/>
</dbReference>
<feature type="domain" description="Protein kinase" evidence="11">
    <location>
        <begin position="13"/>
        <end position="265"/>
    </location>
</feature>
<accession>A0A1J4KWL9</accession>
<keyword evidence="3 7" id="KW-0547">Nucleotide-binding</keyword>
<keyword evidence="1" id="KW-0723">Serine/threonine-protein kinase</keyword>
<evidence type="ECO:0000256" key="2">
    <source>
        <dbReference type="ARBA" id="ARBA00022679"/>
    </source>
</evidence>
<dbReference type="FunFam" id="1.10.510.10:FF:000571">
    <property type="entry name" value="Maternal embryonic leucine zipper kinase"/>
    <property type="match status" value="1"/>
</dbReference>
<dbReference type="Pfam" id="PF00069">
    <property type="entry name" value="Pkinase"/>
    <property type="match status" value="1"/>
</dbReference>
<dbReference type="InterPro" id="IPR030616">
    <property type="entry name" value="Aur-like"/>
</dbReference>
<feature type="binding site" evidence="7">
    <location>
        <begin position="142"/>
        <end position="143"/>
    </location>
    <ligand>
        <name>ATP</name>
        <dbReference type="ChEBI" id="CHEBI:30616"/>
    </ligand>
</feature>
<dbReference type="PROSITE" id="PS00107">
    <property type="entry name" value="PROTEIN_KINASE_ATP"/>
    <property type="match status" value="1"/>
</dbReference>
<name>A0A1J4KWL9_9EUKA</name>
<evidence type="ECO:0000313" key="13">
    <source>
        <dbReference type="Proteomes" id="UP000179807"/>
    </source>
</evidence>
<evidence type="ECO:0000256" key="8">
    <source>
        <dbReference type="PIRSR" id="PIRSR630616-3"/>
    </source>
</evidence>
<evidence type="ECO:0000256" key="6">
    <source>
        <dbReference type="PIRSR" id="PIRSR630616-1"/>
    </source>
</evidence>
<dbReference type="GO" id="GO:0005524">
    <property type="term" value="F:ATP binding"/>
    <property type="evidence" value="ECO:0007669"/>
    <property type="project" value="UniProtKB-UniRule"/>
</dbReference>
<dbReference type="PROSITE" id="PS50011">
    <property type="entry name" value="PROTEIN_KINASE_DOM"/>
    <property type="match status" value="1"/>
</dbReference>
<dbReference type="AlphaFoldDB" id="A0A1J4KWL9"/>
<evidence type="ECO:0000256" key="10">
    <source>
        <dbReference type="SAM" id="MobiDB-lite"/>
    </source>
</evidence>
<reference evidence="12" key="1">
    <citation type="submission" date="2016-10" db="EMBL/GenBank/DDBJ databases">
        <authorList>
            <person name="Benchimol M."/>
            <person name="Almeida L.G."/>
            <person name="Vasconcelos A.T."/>
            <person name="Perreira-Neves A."/>
            <person name="Rosa I.A."/>
            <person name="Tasca T."/>
            <person name="Bogo M.R."/>
            <person name="de Souza W."/>
        </authorList>
    </citation>
    <scope>NUCLEOTIDE SEQUENCE [LARGE SCALE GENOMIC DNA]</scope>
    <source>
        <strain evidence="12">K</strain>
    </source>
</reference>
<feature type="active site" description="Proton acceptor" evidence="6">
    <location>
        <position position="138"/>
    </location>
</feature>
<keyword evidence="4 12" id="KW-0418">Kinase</keyword>
<dbReference type="InterPro" id="IPR017441">
    <property type="entry name" value="Protein_kinase_ATP_BS"/>
</dbReference>
<keyword evidence="5 7" id="KW-0067">ATP-binding</keyword>
<dbReference type="GeneID" id="94833316"/>
<evidence type="ECO:0000256" key="9">
    <source>
        <dbReference type="PROSITE-ProRule" id="PRU10141"/>
    </source>
</evidence>